<dbReference type="InParanoid" id="C8XFA9"/>
<gene>
    <name evidence="1" type="ordered locus">Namu_1601</name>
</gene>
<proteinExistence type="predicted"/>
<evidence type="ECO:0000313" key="1">
    <source>
        <dbReference type="EMBL" id="ACV77995.1"/>
    </source>
</evidence>
<accession>C8XFA9</accession>
<dbReference type="Proteomes" id="UP000002218">
    <property type="component" value="Chromosome"/>
</dbReference>
<dbReference type="AlphaFoldDB" id="C8XFA9"/>
<dbReference type="EMBL" id="CP001737">
    <property type="protein sequence ID" value="ACV77995.1"/>
    <property type="molecule type" value="Genomic_DNA"/>
</dbReference>
<dbReference type="KEGG" id="nml:Namu_1601"/>
<evidence type="ECO:0000313" key="2">
    <source>
        <dbReference type="Proteomes" id="UP000002218"/>
    </source>
</evidence>
<dbReference type="HOGENOM" id="CLU_2047165_0_0_11"/>
<reference evidence="2" key="1">
    <citation type="submission" date="2009-09" db="EMBL/GenBank/DDBJ databases">
        <title>The complete genome of Nakamurella multipartita DSM 44233.</title>
        <authorList>
            <consortium name="US DOE Joint Genome Institute (JGI-PGF)"/>
            <person name="Lucas S."/>
            <person name="Copeland A."/>
            <person name="Lapidus A."/>
            <person name="Glavina del Rio T."/>
            <person name="Dalin E."/>
            <person name="Tice H."/>
            <person name="Bruce D."/>
            <person name="Goodwin L."/>
            <person name="Pitluck S."/>
            <person name="Kyrpides N."/>
            <person name="Mavromatis K."/>
            <person name="Ivanova N."/>
            <person name="Ovchinnikova G."/>
            <person name="Sims D."/>
            <person name="Meincke L."/>
            <person name="Brettin T."/>
            <person name="Detter J.C."/>
            <person name="Han C."/>
            <person name="Larimer F."/>
            <person name="Land M."/>
            <person name="Hauser L."/>
            <person name="Markowitz V."/>
            <person name="Cheng J.-F."/>
            <person name="Hugenholtz P."/>
            <person name="Woyke T."/>
            <person name="Wu D."/>
            <person name="Klenk H.-P."/>
            <person name="Eisen J.A."/>
        </authorList>
    </citation>
    <scope>NUCLEOTIDE SEQUENCE [LARGE SCALE GENOMIC DNA]</scope>
    <source>
        <strain evidence="2">ATCC 700099 / DSM 44233 / CIP 104796 / JCM 9543 / NBRC 105858 / Y-104</strain>
    </source>
</reference>
<name>C8XFA9_NAKMY</name>
<reference evidence="1 2" key="2">
    <citation type="journal article" date="2010" name="Stand. Genomic Sci.">
        <title>Complete genome sequence of Nakamurella multipartita type strain (Y-104).</title>
        <authorList>
            <person name="Tice H."/>
            <person name="Mayilraj S."/>
            <person name="Sims D."/>
            <person name="Lapidus A."/>
            <person name="Nolan M."/>
            <person name="Lucas S."/>
            <person name="Glavina Del Rio T."/>
            <person name="Copeland A."/>
            <person name="Cheng J.F."/>
            <person name="Meincke L."/>
            <person name="Bruce D."/>
            <person name="Goodwin L."/>
            <person name="Pitluck S."/>
            <person name="Ivanova N."/>
            <person name="Mavromatis K."/>
            <person name="Ovchinnikova G."/>
            <person name="Pati A."/>
            <person name="Chen A."/>
            <person name="Palaniappan K."/>
            <person name="Land M."/>
            <person name="Hauser L."/>
            <person name="Chang Y.J."/>
            <person name="Jeffries C.D."/>
            <person name="Detter J.C."/>
            <person name="Brettin T."/>
            <person name="Rohde M."/>
            <person name="Goker M."/>
            <person name="Bristow J."/>
            <person name="Eisen J.A."/>
            <person name="Markowitz V."/>
            <person name="Hugenholtz P."/>
            <person name="Kyrpides N.C."/>
            <person name="Klenk H.P."/>
            <person name="Chen F."/>
        </authorList>
    </citation>
    <scope>NUCLEOTIDE SEQUENCE [LARGE SCALE GENOMIC DNA]</scope>
    <source>
        <strain evidence="2">ATCC 700099 / DSM 44233 / CIP 104796 / JCM 9543 / NBRC 105858 / Y-104</strain>
    </source>
</reference>
<sequence>MVVGRVSLLNLGHADGKGQSLAIGPDRHVGEPQEIADQRLLIGELGQLRAQAELLSLGRGAGVERNEVHDPLGERPFAEESGAVERVEAEHREVGGVPHVVEPGRADQNVGVFLAKLRGH</sequence>
<organism evidence="1 2">
    <name type="scientific">Nakamurella multipartita (strain ATCC 700099 / DSM 44233 / CIP 104796 / JCM 9543 / NBRC 105858 / Y-104)</name>
    <name type="common">Microsphaera multipartita</name>
    <dbReference type="NCBI Taxonomy" id="479431"/>
    <lineage>
        <taxon>Bacteria</taxon>
        <taxon>Bacillati</taxon>
        <taxon>Actinomycetota</taxon>
        <taxon>Actinomycetes</taxon>
        <taxon>Nakamurellales</taxon>
        <taxon>Nakamurellaceae</taxon>
        <taxon>Nakamurella</taxon>
    </lineage>
</organism>
<protein>
    <submittedName>
        <fullName evidence="1">Uncharacterized protein</fullName>
    </submittedName>
</protein>
<keyword evidence="2" id="KW-1185">Reference proteome</keyword>